<feature type="transmembrane region" description="Helical" evidence="1">
    <location>
        <begin position="54"/>
        <end position="72"/>
    </location>
</feature>
<protein>
    <recommendedName>
        <fullName evidence="4">Holin</fullName>
    </recommendedName>
</protein>
<keyword evidence="1" id="KW-0472">Membrane</keyword>
<comment type="caution">
    <text evidence="2">The sequence shown here is derived from an EMBL/GenBank/DDBJ whole genome shotgun (WGS) entry which is preliminary data.</text>
</comment>
<sequence>MVWMMETMLNTQQWLPVELLNIGLAAAVFFACLVLSLWKAVFDELNPVFWRRTAALLWAGVLVVALSSGIETFNWPQIVGWLMVGGGVAATIIRTGLSYYRQYTAHNAHLRHVPAHRTKYSGPKFSGR</sequence>
<evidence type="ECO:0000313" key="2">
    <source>
        <dbReference type="EMBL" id="MBV2143181.1"/>
    </source>
</evidence>
<gene>
    <name evidence="2" type="ORF">KUG47_06695</name>
</gene>
<accession>A0A949PL04</accession>
<reference evidence="2 3" key="1">
    <citation type="submission" date="2021-06" db="EMBL/GenBank/DDBJ databases">
        <title>Falsochrobactrum tianjin sp.nov., a new petroleum-degrading bacteria isolated from oily soils.</title>
        <authorList>
            <person name="Chen G."/>
            <person name="Chen H."/>
            <person name="Tian J."/>
            <person name="Qing J."/>
            <person name="Zhong L."/>
            <person name="Ma W."/>
            <person name="Song Y."/>
            <person name="Cui X."/>
            <person name="Yan B."/>
        </authorList>
    </citation>
    <scope>NUCLEOTIDE SEQUENCE [LARGE SCALE GENOMIC DNA]</scope>
    <source>
        <strain evidence="2 3">TDYN1</strain>
    </source>
</reference>
<keyword evidence="1" id="KW-0812">Transmembrane</keyword>
<name>A0A949PL04_9HYPH</name>
<dbReference type="Proteomes" id="UP000752297">
    <property type="component" value="Unassembled WGS sequence"/>
</dbReference>
<evidence type="ECO:0008006" key="4">
    <source>
        <dbReference type="Google" id="ProtNLM"/>
    </source>
</evidence>
<dbReference type="AlphaFoldDB" id="A0A949PL04"/>
<evidence type="ECO:0000313" key="3">
    <source>
        <dbReference type="Proteomes" id="UP000752297"/>
    </source>
</evidence>
<proteinExistence type="predicted"/>
<feature type="transmembrane region" description="Helical" evidence="1">
    <location>
        <begin position="20"/>
        <end position="42"/>
    </location>
</feature>
<evidence type="ECO:0000256" key="1">
    <source>
        <dbReference type="SAM" id="Phobius"/>
    </source>
</evidence>
<keyword evidence="3" id="KW-1185">Reference proteome</keyword>
<feature type="transmembrane region" description="Helical" evidence="1">
    <location>
        <begin position="78"/>
        <end position="97"/>
    </location>
</feature>
<keyword evidence="1" id="KW-1133">Transmembrane helix</keyword>
<dbReference type="EMBL" id="JAHRVA010000002">
    <property type="protein sequence ID" value="MBV2143181.1"/>
    <property type="molecule type" value="Genomic_DNA"/>
</dbReference>
<organism evidence="2 3">
    <name type="scientific">Falsochrobactrum tianjinense</name>
    <dbReference type="NCBI Taxonomy" id="2706015"/>
    <lineage>
        <taxon>Bacteria</taxon>
        <taxon>Pseudomonadati</taxon>
        <taxon>Pseudomonadota</taxon>
        <taxon>Alphaproteobacteria</taxon>
        <taxon>Hyphomicrobiales</taxon>
        <taxon>Brucellaceae</taxon>
        <taxon>Falsochrobactrum</taxon>
    </lineage>
</organism>